<evidence type="ECO:0000256" key="2">
    <source>
        <dbReference type="ARBA" id="ARBA00022692"/>
    </source>
</evidence>
<feature type="compositionally biased region" description="Polar residues" evidence="7">
    <location>
        <begin position="83"/>
        <end position="95"/>
    </location>
</feature>
<dbReference type="CDD" id="cd00041">
    <property type="entry name" value="CUB"/>
    <property type="match status" value="2"/>
</dbReference>
<dbReference type="PROSITE" id="PS51220">
    <property type="entry name" value="NIDO"/>
    <property type="match status" value="1"/>
</dbReference>
<evidence type="ECO:0000313" key="12">
    <source>
        <dbReference type="EMBL" id="KAK7092942.1"/>
    </source>
</evidence>
<feature type="disulfide bond" evidence="6">
    <location>
        <begin position="750"/>
        <end position="777"/>
    </location>
</feature>
<dbReference type="PROSITE" id="PS01180">
    <property type="entry name" value="CUB"/>
    <property type="match status" value="3"/>
</dbReference>
<evidence type="ECO:0000259" key="10">
    <source>
        <dbReference type="PROSITE" id="PS51220"/>
    </source>
</evidence>
<evidence type="ECO:0000256" key="4">
    <source>
        <dbReference type="ARBA" id="ARBA00023136"/>
    </source>
</evidence>
<dbReference type="PANTHER" id="PTHR13802">
    <property type="entry name" value="MUCIN 4-RELATED"/>
    <property type="match status" value="1"/>
</dbReference>
<evidence type="ECO:0000256" key="7">
    <source>
        <dbReference type="SAM" id="MobiDB-lite"/>
    </source>
</evidence>
<dbReference type="Pfam" id="PF06119">
    <property type="entry name" value="NIDO"/>
    <property type="match status" value="1"/>
</dbReference>
<dbReference type="GO" id="GO:0007160">
    <property type="term" value="P:cell-matrix adhesion"/>
    <property type="evidence" value="ECO:0007669"/>
    <property type="project" value="InterPro"/>
</dbReference>
<dbReference type="InterPro" id="IPR000742">
    <property type="entry name" value="EGF"/>
</dbReference>
<dbReference type="SUPFAM" id="SSF49854">
    <property type="entry name" value="Spermadhesin, CUB domain"/>
    <property type="match status" value="3"/>
</dbReference>
<dbReference type="SMART" id="SM00042">
    <property type="entry name" value="CUB"/>
    <property type="match status" value="3"/>
</dbReference>
<dbReference type="InterPro" id="IPR056619">
    <property type="entry name" value="C8-3_MUC4"/>
</dbReference>
<organism evidence="12 13">
    <name type="scientific">Littorina saxatilis</name>
    <dbReference type="NCBI Taxonomy" id="31220"/>
    <lineage>
        <taxon>Eukaryota</taxon>
        <taxon>Metazoa</taxon>
        <taxon>Spiralia</taxon>
        <taxon>Lophotrochozoa</taxon>
        <taxon>Mollusca</taxon>
        <taxon>Gastropoda</taxon>
        <taxon>Caenogastropoda</taxon>
        <taxon>Littorinimorpha</taxon>
        <taxon>Littorinoidea</taxon>
        <taxon>Littorinidae</taxon>
        <taxon>Littorina</taxon>
    </lineage>
</organism>
<feature type="compositionally biased region" description="Polar residues" evidence="7">
    <location>
        <begin position="220"/>
        <end position="233"/>
    </location>
</feature>
<dbReference type="Gene3D" id="2.10.25.10">
    <property type="entry name" value="Laminin"/>
    <property type="match status" value="1"/>
</dbReference>
<feature type="domain" description="NIDO" evidence="10">
    <location>
        <begin position="1060"/>
        <end position="1208"/>
    </location>
</feature>
<feature type="domain" description="CUB" evidence="9">
    <location>
        <begin position="635"/>
        <end position="749"/>
    </location>
</feature>
<protein>
    <submittedName>
        <fullName evidence="12">Uncharacterized protein</fullName>
    </submittedName>
</protein>
<keyword evidence="5 6" id="KW-1015">Disulfide bond</keyword>
<dbReference type="InterPro" id="IPR001846">
    <property type="entry name" value="VWF_type-D"/>
</dbReference>
<evidence type="ECO:0000256" key="5">
    <source>
        <dbReference type="ARBA" id="ARBA00023157"/>
    </source>
</evidence>
<feature type="domain" description="VWFD" evidence="11">
    <location>
        <begin position="1363"/>
        <end position="1565"/>
    </location>
</feature>
<reference evidence="12 13" key="1">
    <citation type="submission" date="2024-02" db="EMBL/GenBank/DDBJ databases">
        <title>Chromosome-scale genome assembly of the rough periwinkle Littorina saxatilis.</title>
        <authorList>
            <person name="De Jode A."/>
            <person name="Faria R."/>
            <person name="Formenti G."/>
            <person name="Sims Y."/>
            <person name="Smith T.P."/>
            <person name="Tracey A."/>
            <person name="Wood J.M.D."/>
            <person name="Zagrodzka Z.B."/>
            <person name="Johannesson K."/>
            <person name="Butlin R.K."/>
            <person name="Leder E.H."/>
        </authorList>
    </citation>
    <scope>NUCLEOTIDE SEQUENCE [LARGE SCALE GENOMIC DNA]</scope>
    <source>
        <strain evidence="12">Snail1</strain>
        <tissue evidence="12">Muscle</tissue>
    </source>
</reference>
<feature type="region of interest" description="Disordered" evidence="7">
    <location>
        <begin position="210"/>
        <end position="236"/>
    </location>
</feature>
<keyword evidence="4" id="KW-0472">Membrane</keyword>
<feature type="region of interest" description="Disordered" evidence="7">
    <location>
        <begin position="593"/>
        <end position="623"/>
    </location>
</feature>
<dbReference type="PANTHER" id="PTHR13802:SF52">
    <property type="entry name" value="MUCIN-4"/>
    <property type="match status" value="1"/>
</dbReference>
<keyword evidence="13" id="KW-1185">Reference proteome</keyword>
<dbReference type="Gene3D" id="2.60.120.290">
    <property type="entry name" value="Spermadhesin, CUB domain"/>
    <property type="match status" value="3"/>
</dbReference>
<evidence type="ECO:0000259" key="11">
    <source>
        <dbReference type="PROSITE" id="PS51233"/>
    </source>
</evidence>
<dbReference type="Pfam" id="PF23263">
    <property type="entry name" value="C8-3_MUC4"/>
    <property type="match status" value="1"/>
</dbReference>
<dbReference type="Pfam" id="PF00094">
    <property type="entry name" value="VWD"/>
    <property type="match status" value="1"/>
</dbReference>
<keyword evidence="3" id="KW-1133">Transmembrane helix</keyword>
<feature type="chain" id="PRO_5042862834" evidence="8">
    <location>
        <begin position="31"/>
        <end position="1822"/>
    </location>
</feature>
<feature type="region of interest" description="Disordered" evidence="7">
    <location>
        <begin position="142"/>
        <end position="176"/>
    </location>
</feature>
<dbReference type="Proteomes" id="UP001374579">
    <property type="component" value="Unassembled WGS sequence"/>
</dbReference>
<feature type="domain" description="CUB" evidence="9">
    <location>
        <begin position="750"/>
        <end position="865"/>
    </location>
</feature>
<keyword evidence="8" id="KW-0732">Signal</keyword>
<evidence type="ECO:0000259" key="9">
    <source>
        <dbReference type="PROSITE" id="PS01180"/>
    </source>
</evidence>
<sequence>MAGTGGKQGYHRYAVSLVIFLLLETMAVEASTTQSTAAVYTTTVYADTATATTTTQITTTAATSQDVMSTDAITQSGDDESTDATSSPDFTSTGPTVYHDYLSTVAEGDSLTETTYSGGDSLVDTTTSLVYTSTDTTFAGDYTSADTATSSTGYQTSSQDSSSYQSPTSPYVTNYQDPTTAYADTATATTTTQITTTAATSQDVMSTDAITQSGDDESTDATSSPDFTSTGPTVSHDYLSTVAEGDSLTETTYSGGDSLVDTTTSLVYTSTDTTFAGDYTSADTATSSTGYQTSSQDSSSYQSPTSPYVTNYQDPTSTYSTSDQDPTSTYSTSDQDSTSTYSTSYQDPTSTYSTSDQDPTSTYSTSDQDPTSTYSTSDQDPTSTYSTSDQDSTSTYSTSYQDPTSTYSTSDQDPTSTYSTSYQDSTSTYSTSYQDPTSTYSTSDQDPTSTYSTSDQDPTSTYSTSDQDPTSTYSTSDQDPTSTYSTSYQDPTSTYSTSYQTPTSTYSTSYQTSTVDSSTTDATTTTMIYSTSTTAATGVTTEAASASDTITATGTPSVTGATSTSTATVTLAAVSTDSSTSVAGTTTNYTDSTVNGTTASTASEANETLTSSSPTTSWPETTTTATTTTGALTNCGGELQGVNGVILSPRYPNNYPHNTVCEWTLTARRGERIRVSFSDFDLEDSSTCEMDYLELREGPQSSRPNRRLDRLCGDALPFDVTSTDDVMSVTFVSNAQNSRSGFRANWTSLCEETHRGTWRSQSGTIQSSNSSGEIKDCTFIIEQWQGYIVKLEFSSFHLGTDETDCQIHHVEVRDGGFDGAPLLGQRFCGTSTPQALTSSQNMMWIRYVTDGSDAMAGFSATYTRENPSCGSVELREQRGSFTSPLYPNNYPNRMDCSWEIVAQENHVIQLTFDSFTLEGPSRCYWDWVYVYDGDTRIGGKYCGLSAPDTITSTGNRLKVEFRSDWIITFQGFSASYFTYDPYSDELTRQYDLYPYGEDQRDAVLRRAHDKSKRIYVDTGFPVGDQLHYKLFIANKGLVSFGKRDKGRKLKLKQHKAMICPYHSDIASPENNGGVYYQLHTDPAALTKASAEVREFSEYRQYNASLVLVVTWDNVSHVNSPDAAAEQATVQLALISDGRRSFGLVYYKLGGMKWSVLDNEPLVIGFSDGQQGQVIDSVYSHTAEAFTRLDKIKGNTGRYGMWIYPVGDSYSADQQCQDWYTRNLPLKNARLSAFQRLPQCPCSWWFIWGNWRFSQWRDGYNVLCFRMTVGRGRQFAPHGKECCYRWSWWWWWWSSSFGQFITNGPQAGSATAFNPAFWSLRRDYQQEDRLAHDVCCYNTTSDRYCNMYYELRPVGECSTRIPFSFSWTWGDPHIKTLDGGEYTFNGWGEYTMITLTSDDLNFTLQGRTGLAETENGSLTNATVFTAFGAEENGIRVFVGLDPNTNDSLIAYGNNTDYSTAFRDAGNDSVLAESESYMLKRSNDSFVVTFTSEIELTISIGFKALDISIGMPPGFKNKTRGLLGNFNDVKGDDFVLPDGTTLSADLTDRQIYEDFGPKWAVTVSDTVLRYEPREVPNDYAHPEFRPVFLDEVSTESREAAEDLCGATNVACIYDYVATGSTAIANATKATAKTADDRESVTKNTVPVLNFNGTVTGNSGENVTFNLQGHDPDADDVLTYHVVDDGNGTVYVDSNTGDVTLFVDSKRPVSLRFYAVDAANVQSPTRDVTLIACSNCSNHGSCNFSRTNTNITGFLVAACDCMPSWTGDDCEEEYDACEESPCDAFQTCTDLTAVDQGNNETGYTCTGCPAGFQTDPNDPTRYYFS</sequence>
<evidence type="ECO:0000256" key="8">
    <source>
        <dbReference type="SAM" id="SignalP"/>
    </source>
</evidence>
<evidence type="ECO:0000256" key="6">
    <source>
        <dbReference type="PROSITE-ProRule" id="PRU00059"/>
    </source>
</evidence>
<dbReference type="InterPro" id="IPR003886">
    <property type="entry name" value="NIDO_dom"/>
</dbReference>
<evidence type="ECO:0000256" key="1">
    <source>
        <dbReference type="ARBA" id="ARBA00004370"/>
    </source>
</evidence>
<feature type="region of interest" description="Disordered" evidence="7">
    <location>
        <begin position="73"/>
        <end position="95"/>
    </location>
</feature>
<keyword evidence="2" id="KW-0812">Transmembrane</keyword>
<feature type="disulfide bond" evidence="6">
    <location>
        <begin position="869"/>
        <end position="896"/>
    </location>
</feature>
<comment type="caution">
    <text evidence="12">The sequence shown here is derived from an EMBL/GenBank/DDBJ whole genome shotgun (WGS) entry which is preliminary data.</text>
</comment>
<dbReference type="GO" id="GO:0016020">
    <property type="term" value="C:membrane"/>
    <property type="evidence" value="ECO:0007669"/>
    <property type="project" value="UniProtKB-SubCell"/>
</dbReference>
<proteinExistence type="predicted"/>
<dbReference type="InterPro" id="IPR000859">
    <property type="entry name" value="CUB_dom"/>
</dbReference>
<name>A0AAN9G318_9CAEN</name>
<dbReference type="SMART" id="SM00181">
    <property type="entry name" value="EGF"/>
    <property type="match status" value="2"/>
</dbReference>
<feature type="signal peptide" evidence="8">
    <location>
        <begin position="1"/>
        <end position="30"/>
    </location>
</feature>
<comment type="caution">
    <text evidence="6">Lacks conserved residue(s) required for the propagation of feature annotation.</text>
</comment>
<dbReference type="InterPro" id="IPR051495">
    <property type="entry name" value="Epithelial_Barrier/Signaling"/>
</dbReference>
<dbReference type="Pfam" id="PF00431">
    <property type="entry name" value="CUB"/>
    <property type="match status" value="3"/>
</dbReference>
<dbReference type="FunFam" id="2.60.120.290:FF:000013">
    <property type="entry name" value="Membrane frizzled-related protein"/>
    <property type="match status" value="2"/>
</dbReference>
<evidence type="ECO:0000313" key="13">
    <source>
        <dbReference type="Proteomes" id="UP001374579"/>
    </source>
</evidence>
<gene>
    <name evidence="12" type="ORF">V1264_008615</name>
</gene>
<dbReference type="EMBL" id="JBAMIC010000021">
    <property type="protein sequence ID" value="KAK7092942.1"/>
    <property type="molecule type" value="Genomic_DNA"/>
</dbReference>
<feature type="compositionally biased region" description="Low complexity" evidence="7">
    <location>
        <begin position="597"/>
        <end position="623"/>
    </location>
</feature>
<dbReference type="PROSITE" id="PS51233">
    <property type="entry name" value="VWFD"/>
    <property type="match status" value="1"/>
</dbReference>
<feature type="region of interest" description="Disordered" evidence="7">
    <location>
        <begin position="277"/>
        <end position="520"/>
    </location>
</feature>
<feature type="domain" description="CUB" evidence="9">
    <location>
        <begin position="869"/>
        <end position="979"/>
    </location>
</feature>
<accession>A0AAN9G318</accession>
<comment type="subcellular location">
    <subcellularLocation>
        <location evidence="1">Membrane</location>
    </subcellularLocation>
</comment>
<feature type="compositionally biased region" description="Low complexity" evidence="7">
    <location>
        <begin position="142"/>
        <end position="171"/>
    </location>
</feature>
<dbReference type="InterPro" id="IPR035914">
    <property type="entry name" value="Sperma_CUB_dom_sf"/>
</dbReference>
<evidence type="ECO:0000256" key="3">
    <source>
        <dbReference type="ARBA" id="ARBA00022989"/>
    </source>
</evidence>
<dbReference type="SMART" id="SM00539">
    <property type="entry name" value="NIDO"/>
    <property type="match status" value="1"/>
</dbReference>
<dbReference type="SMART" id="SM00216">
    <property type="entry name" value="VWD"/>
    <property type="match status" value="1"/>
</dbReference>
<dbReference type="PROSITE" id="PS00022">
    <property type="entry name" value="EGF_1"/>
    <property type="match status" value="1"/>
</dbReference>